<evidence type="ECO:0000259" key="1">
    <source>
        <dbReference type="Pfam" id="PF20231"/>
    </source>
</evidence>
<name>A0ABN8R727_9CNID</name>
<dbReference type="EMBL" id="CALNXI010001630">
    <property type="protein sequence ID" value="CAH3173677.1"/>
    <property type="molecule type" value="Genomic_DNA"/>
</dbReference>
<dbReference type="InterPro" id="IPR046496">
    <property type="entry name" value="DUF6589"/>
</dbReference>
<evidence type="ECO:0000313" key="3">
    <source>
        <dbReference type="Proteomes" id="UP001159427"/>
    </source>
</evidence>
<organism evidence="2 3">
    <name type="scientific">Porites evermanni</name>
    <dbReference type="NCBI Taxonomy" id="104178"/>
    <lineage>
        <taxon>Eukaryota</taxon>
        <taxon>Metazoa</taxon>
        <taxon>Cnidaria</taxon>
        <taxon>Anthozoa</taxon>
        <taxon>Hexacorallia</taxon>
        <taxon>Scleractinia</taxon>
        <taxon>Fungiina</taxon>
        <taxon>Poritidae</taxon>
        <taxon>Porites</taxon>
    </lineage>
</organism>
<dbReference type="Pfam" id="PF20231">
    <property type="entry name" value="DUF6589"/>
    <property type="match status" value="1"/>
</dbReference>
<accession>A0ABN8R727</accession>
<gene>
    <name evidence="2" type="ORF">PEVE_00009196</name>
</gene>
<keyword evidence="3" id="KW-1185">Reference proteome</keyword>
<sequence>SKVPLGIIFNNENANEDMLEILQQFYTYLPSDGHESVDPQLFCGDQLTVERAVNVIASVANGHTPEDRLEGMNFQIGDWHAGVKILSLVFKRFFTGKSEGDCCTLYSDRTLINRRNVKAEPQSAYRPDRDFLEIVIKSRVIAAAMLQLGFTGKCSQPSKFPLPDNLHKQSKLIKLQYLHNAAALIVDNFVFDDKSVFSGCEFSFRYDGASRRRHEASHNPQPLTSEEACISNDSSEAVISNGQSTTDESGDDVFSYNCALLADGLSFLNFLDAVKEGDGIRLMRQYRYMLLYCRADGHSSNKYALECLFQSFCADSLLSPRDRERFVWNRSVNNRGGRGNNIPHDLEVEHSNLFNKGAIRNLGPNVTDKAVERISHSENGTTEMSGVVDQDIKRIRSSGQHTSSSTERDLDELVKRALETDVFTFSPNRRYHHFTNFERDPWTRTWT</sequence>
<dbReference type="Proteomes" id="UP001159427">
    <property type="component" value="Unassembled WGS sequence"/>
</dbReference>
<protein>
    <recommendedName>
        <fullName evidence="1">DUF6589 domain-containing protein</fullName>
    </recommendedName>
</protein>
<feature type="non-terminal residue" evidence="2">
    <location>
        <position position="1"/>
    </location>
</feature>
<evidence type="ECO:0000313" key="2">
    <source>
        <dbReference type="EMBL" id="CAH3173677.1"/>
    </source>
</evidence>
<reference evidence="2 3" key="1">
    <citation type="submission" date="2022-05" db="EMBL/GenBank/DDBJ databases">
        <authorList>
            <consortium name="Genoscope - CEA"/>
            <person name="William W."/>
        </authorList>
    </citation>
    <scope>NUCLEOTIDE SEQUENCE [LARGE SCALE GENOMIC DNA]</scope>
</reference>
<feature type="domain" description="DUF6589" evidence="1">
    <location>
        <begin position="3"/>
        <end position="399"/>
    </location>
</feature>
<comment type="caution">
    <text evidence="2">The sequence shown here is derived from an EMBL/GenBank/DDBJ whole genome shotgun (WGS) entry which is preliminary data.</text>
</comment>
<proteinExistence type="predicted"/>